<keyword evidence="7" id="KW-0411">Iron-sulfur</keyword>
<evidence type="ECO:0000256" key="1">
    <source>
        <dbReference type="ARBA" id="ARBA00001933"/>
    </source>
</evidence>
<gene>
    <name evidence="10" type="ORF">ABNO50_00130</name>
</gene>
<protein>
    <submittedName>
        <fullName evidence="10">Aminotransferase class V-fold PLP-dependent enzyme</fullName>
    </submittedName>
</protein>
<dbReference type="AlphaFoldDB" id="A0AAU7QRF9"/>
<evidence type="ECO:0000256" key="6">
    <source>
        <dbReference type="ARBA" id="ARBA00023004"/>
    </source>
</evidence>
<keyword evidence="4" id="KW-0479">Metal-binding</keyword>
<evidence type="ECO:0000256" key="7">
    <source>
        <dbReference type="ARBA" id="ARBA00023014"/>
    </source>
</evidence>
<evidence type="ECO:0000256" key="5">
    <source>
        <dbReference type="ARBA" id="ARBA00022898"/>
    </source>
</evidence>
<dbReference type="PANTHER" id="PTHR11601">
    <property type="entry name" value="CYSTEINE DESULFURYLASE FAMILY MEMBER"/>
    <property type="match status" value="1"/>
</dbReference>
<sequence length="388" mass="46353">MSIYFDNASTTFLNLKVKKYINKILKKKIYNPSALYSYGLNYKLLIEKTKNYIAKYLNIFPNEIFFTSSGTEANNFVIYNSVFFLNIEIIITTKMEHMSLLKIIHFFKKKKKIKCIYLKNNKKGEINYLDIIKYLNKYKKKKILITLMHVNNEIGNIYNIDFIIKICEKYKNVYFHSDIVQSIGYLDINIKKLDFATISLHKIYGPLGIGIIYINKNIFFKNGFIMGGGQENFIRAGTENIYFIYSSKIVFKNIYKYKHFYYKKIYLFKKKFIKMLYQNIKGIKFNGNSNNLKKSIHTILNIRLPIKNNLLLFLMDKYYKILISYGSSCNKIDNVNFYSHVLKNILSKKQLKRYTSIRLSFNHFNNKKEIFFFIKCLKKILYTNKYDY</sequence>
<evidence type="ECO:0000313" key="10">
    <source>
        <dbReference type="EMBL" id="XBT18399.1"/>
    </source>
</evidence>
<accession>A0AAU7QRF9</accession>
<feature type="domain" description="Aminotransferase class V" evidence="9">
    <location>
        <begin position="3"/>
        <end position="370"/>
    </location>
</feature>
<evidence type="ECO:0000256" key="3">
    <source>
        <dbReference type="ARBA" id="ARBA00022679"/>
    </source>
</evidence>
<dbReference type="PANTHER" id="PTHR11601:SF34">
    <property type="entry name" value="CYSTEINE DESULFURASE"/>
    <property type="match status" value="1"/>
</dbReference>
<reference evidence="10" key="1">
    <citation type="submission" date="2024-06" db="EMBL/GenBank/DDBJ databases">
        <title>Diversity, functionality, and evolutionary history of bacterial symbionts in false click beetles (Coleoptera, Throscidae).</title>
        <authorList>
            <person name="Wierz J.C."/>
            <person name="Malm H."/>
            <person name="Kaltenpoth M."/>
            <person name="Engl T."/>
        </authorList>
    </citation>
    <scope>NUCLEOTIDE SEQUENCE</scope>
    <source>
        <strain evidence="10">Tduv</strain>
    </source>
</reference>
<dbReference type="EMBL" id="CP157894">
    <property type="protein sequence ID" value="XBT18399.1"/>
    <property type="molecule type" value="Genomic_DNA"/>
</dbReference>
<proteinExistence type="inferred from homology"/>
<dbReference type="Gene3D" id="3.90.1150.10">
    <property type="entry name" value="Aspartate Aminotransferase, domain 1"/>
    <property type="match status" value="1"/>
</dbReference>
<dbReference type="Gene3D" id="3.40.640.10">
    <property type="entry name" value="Type I PLP-dependent aspartate aminotransferase-like (Major domain)"/>
    <property type="match status" value="1"/>
</dbReference>
<dbReference type="GO" id="GO:0046872">
    <property type="term" value="F:metal ion binding"/>
    <property type="evidence" value="ECO:0007669"/>
    <property type="project" value="UniProtKB-KW"/>
</dbReference>
<dbReference type="GO" id="GO:0051536">
    <property type="term" value="F:iron-sulfur cluster binding"/>
    <property type="evidence" value="ECO:0007669"/>
    <property type="project" value="UniProtKB-KW"/>
</dbReference>
<dbReference type="InterPro" id="IPR015421">
    <property type="entry name" value="PyrdxlP-dep_Trfase_major"/>
</dbReference>
<evidence type="ECO:0000259" key="9">
    <source>
        <dbReference type="Pfam" id="PF00266"/>
    </source>
</evidence>
<dbReference type="InterPro" id="IPR015424">
    <property type="entry name" value="PyrdxlP-dep_Trfase"/>
</dbReference>
<dbReference type="GO" id="GO:0008483">
    <property type="term" value="F:transaminase activity"/>
    <property type="evidence" value="ECO:0007669"/>
    <property type="project" value="UniProtKB-KW"/>
</dbReference>
<evidence type="ECO:0000256" key="2">
    <source>
        <dbReference type="ARBA" id="ARBA00006490"/>
    </source>
</evidence>
<dbReference type="Pfam" id="PF00266">
    <property type="entry name" value="Aminotran_5"/>
    <property type="match status" value="1"/>
</dbReference>
<comment type="similarity">
    <text evidence="2">Belongs to the class-V pyridoxal-phosphate-dependent aminotransferase family. NifS/IscS subfamily.</text>
</comment>
<dbReference type="PIRSF" id="PIRSF005572">
    <property type="entry name" value="NifS"/>
    <property type="match status" value="1"/>
</dbReference>
<dbReference type="InterPro" id="IPR000192">
    <property type="entry name" value="Aminotrans_V_dom"/>
</dbReference>
<dbReference type="SUPFAM" id="SSF53383">
    <property type="entry name" value="PLP-dependent transferases"/>
    <property type="match status" value="1"/>
</dbReference>
<evidence type="ECO:0000256" key="4">
    <source>
        <dbReference type="ARBA" id="ARBA00022723"/>
    </source>
</evidence>
<organism evidence="10">
    <name type="scientific">Candidatus Shikimatogenerans sp. Tduv</name>
    <dbReference type="NCBI Taxonomy" id="3158567"/>
    <lineage>
        <taxon>Bacteria</taxon>
        <taxon>Pseudomonadati</taxon>
        <taxon>Bacteroidota</taxon>
        <taxon>Flavobacteriia</taxon>
        <taxon>Flavobacteriales</taxon>
        <taxon>Candidatus Shikimatogenerans</taxon>
    </lineage>
</organism>
<keyword evidence="6" id="KW-0408">Iron</keyword>
<dbReference type="InterPro" id="IPR016454">
    <property type="entry name" value="Cysteine_dSase"/>
</dbReference>
<dbReference type="InterPro" id="IPR015422">
    <property type="entry name" value="PyrdxlP-dep_Trfase_small"/>
</dbReference>
<keyword evidence="3" id="KW-0808">Transferase</keyword>
<keyword evidence="10" id="KW-0032">Aminotransferase</keyword>
<keyword evidence="5" id="KW-0663">Pyridoxal phosphate</keyword>
<dbReference type="GO" id="GO:0031071">
    <property type="term" value="F:cysteine desulfurase activity"/>
    <property type="evidence" value="ECO:0007669"/>
    <property type="project" value="UniProtKB-EC"/>
</dbReference>
<name>A0AAU7QRF9_9FLAO</name>
<comment type="cofactor">
    <cofactor evidence="1">
        <name>pyridoxal 5'-phosphate</name>
        <dbReference type="ChEBI" id="CHEBI:597326"/>
    </cofactor>
</comment>
<comment type="catalytic activity">
    <reaction evidence="8">
        <text>(sulfur carrier)-H + L-cysteine = (sulfur carrier)-SH + L-alanine</text>
        <dbReference type="Rhea" id="RHEA:43892"/>
        <dbReference type="Rhea" id="RHEA-COMP:14737"/>
        <dbReference type="Rhea" id="RHEA-COMP:14739"/>
        <dbReference type="ChEBI" id="CHEBI:29917"/>
        <dbReference type="ChEBI" id="CHEBI:35235"/>
        <dbReference type="ChEBI" id="CHEBI:57972"/>
        <dbReference type="ChEBI" id="CHEBI:64428"/>
        <dbReference type="EC" id="2.8.1.7"/>
    </reaction>
</comment>
<evidence type="ECO:0000256" key="8">
    <source>
        <dbReference type="ARBA" id="ARBA00050776"/>
    </source>
</evidence>